<comment type="caution">
    <text evidence="1">The sequence shown here is derived from an EMBL/GenBank/DDBJ whole genome shotgun (WGS) entry which is preliminary data.</text>
</comment>
<proteinExistence type="predicted"/>
<protein>
    <submittedName>
        <fullName evidence="1">Uncharacterized protein</fullName>
    </submittedName>
</protein>
<name>A0A916PHH5_MYCTX</name>
<evidence type="ECO:0000313" key="2">
    <source>
        <dbReference type="Proteomes" id="UP000039021"/>
    </source>
</evidence>
<evidence type="ECO:0000313" key="1">
    <source>
        <dbReference type="EMBL" id="CPA90519.1"/>
    </source>
</evidence>
<dbReference type="AlphaFoldDB" id="A0A916PHH5"/>
<sequence length="43" mass="4478">MVYWTVCPSSEFSNGGGELPRNHDSGGMSLAMSAKSGLFGIAK</sequence>
<accession>A0A916PHH5</accession>
<reference evidence="2" key="1">
    <citation type="submission" date="2015-03" db="EMBL/GenBank/DDBJ databases">
        <authorList>
            <consortium name="Pathogen Informatics"/>
        </authorList>
    </citation>
    <scope>NUCLEOTIDE SEQUENCE [LARGE SCALE GENOMIC DNA]</scope>
    <source>
        <strain evidence="2">N09902308</strain>
    </source>
</reference>
<dbReference type="EMBL" id="CSBK01003426">
    <property type="protein sequence ID" value="CPA90519.1"/>
    <property type="molecule type" value="Genomic_DNA"/>
</dbReference>
<organism evidence="1 2">
    <name type="scientific">Mycobacterium tuberculosis</name>
    <dbReference type="NCBI Taxonomy" id="1773"/>
    <lineage>
        <taxon>Bacteria</taxon>
        <taxon>Bacillati</taxon>
        <taxon>Actinomycetota</taxon>
        <taxon>Actinomycetes</taxon>
        <taxon>Mycobacteriales</taxon>
        <taxon>Mycobacteriaceae</taxon>
        <taxon>Mycobacterium</taxon>
        <taxon>Mycobacterium tuberculosis complex</taxon>
    </lineage>
</organism>
<gene>
    <name evidence="1" type="ORF">ERS007739_04935</name>
</gene>
<dbReference type="Proteomes" id="UP000039021">
    <property type="component" value="Unassembled WGS sequence"/>
</dbReference>